<evidence type="ECO:0000256" key="13">
    <source>
        <dbReference type="PIRSR" id="PIRSR028973-1"/>
    </source>
</evidence>
<proteinExistence type="inferred from homology"/>
<evidence type="ECO:0000256" key="12">
    <source>
        <dbReference type="ARBA" id="ARBA00048222"/>
    </source>
</evidence>
<dbReference type="InterPro" id="IPR036265">
    <property type="entry name" value="HIT-like_sf"/>
</dbReference>
<dbReference type="EC" id="3.6.1.59" evidence="4"/>
<gene>
    <name evidence="15" type="ORF">SAMEA4029009_CIC11G00000000393</name>
</gene>
<comment type="catalytic activity">
    <reaction evidence="12">
        <text>a 5'-end (N(7)-methyl 5'-triphosphoguanosine)-ribonucleoside in mRNA + H2O = N(7)-methyl-GMP + a 5'-end diphospho-ribonucleoside in mRNA + 2 H(+)</text>
        <dbReference type="Rhea" id="RHEA:65388"/>
        <dbReference type="Rhea" id="RHEA-COMP:17165"/>
        <dbReference type="Rhea" id="RHEA-COMP:17167"/>
        <dbReference type="ChEBI" id="CHEBI:15377"/>
        <dbReference type="ChEBI" id="CHEBI:15378"/>
        <dbReference type="ChEBI" id="CHEBI:58285"/>
        <dbReference type="ChEBI" id="CHEBI:156461"/>
        <dbReference type="ChEBI" id="CHEBI:167616"/>
        <dbReference type="EC" id="3.6.1.59"/>
    </reaction>
</comment>
<dbReference type="GO" id="GO:0140932">
    <property type="term" value="F:5'-(N(7)-methyl 5'-triphosphoguanosine)-[mRNA] diphosphatase activity"/>
    <property type="evidence" value="ECO:0007669"/>
    <property type="project" value="UniProtKB-EC"/>
</dbReference>
<evidence type="ECO:0000313" key="15">
    <source>
        <dbReference type="EMBL" id="SGZ52323.1"/>
    </source>
</evidence>
<evidence type="ECO:0000256" key="1">
    <source>
        <dbReference type="ARBA" id="ARBA00004123"/>
    </source>
</evidence>
<dbReference type="GO" id="GO:0000340">
    <property type="term" value="F:RNA 7-methylguanosine cap binding"/>
    <property type="evidence" value="ECO:0007669"/>
    <property type="project" value="TreeGrafter"/>
</dbReference>
<dbReference type="Gene3D" id="3.30.428.10">
    <property type="entry name" value="HIT-like"/>
    <property type="match status" value="1"/>
</dbReference>
<evidence type="ECO:0000256" key="2">
    <source>
        <dbReference type="ARBA" id="ARBA00004496"/>
    </source>
</evidence>
<evidence type="ECO:0000256" key="10">
    <source>
        <dbReference type="ARBA" id="ARBA00029885"/>
    </source>
</evidence>
<feature type="active site" description="Nucleophile" evidence="13">
    <location>
        <position position="240"/>
    </location>
</feature>
<comment type="subcellular location">
    <subcellularLocation>
        <location evidence="2">Cytoplasm</location>
    </subcellularLocation>
    <subcellularLocation>
        <location evidence="1">Nucleus</location>
    </subcellularLocation>
</comment>
<evidence type="ECO:0000256" key="7">
    <source>
        <dbReference type="ARBA" id="ARBA00022553"/>
    </source>
</evidence>
<keyword evidence="6" id="KW-0963">Cytoplasm</keyword>
<evidence type="ECO:0000256" key="11">
    <source>
        <dbReference type="ARBA" id="ARBA00030609"/>
    </source>
</evidence>
<protein>
    <recommendedName>
        <fullName evidence="5">m7GpppX diphosphatase</fullName>
        <ecNumber evidence="4">3.6.1.59</ecNumber>
    </recommendedName>
    <alternativeName>
        <fullName evidence="11">Decapping scavenger enzyme</fullName>
    </alternativeName>
    <alternativeName>
        <fullName evidence="10">Scavenger mRNA-decapping enzyme DcpS</fullName>
    </alternativeName>
</protein>
<dbReference type="FunFam" id="3.30.428.10:FF:000006">
    <property type="entry name" value="m7GpppX diphosphatase"/>
    <property type="match status" value="1"/>
</dbReference>
<dbReference type="Proteomes" id="UP000182259">
    <property type="component" value="Chromosome II"/>
</dbReference>
<dbReference type="SUPFAM" id="SSF54197">
    <property type="entry name" value="HIT-like"/>
    <property type="match status" value="1"/>
</dbReference>
<sequence length="298" mass="34262">MITIEELISQFKAERFLNSDPQTKTLAILGSIGDEHAIVTIEKSAFGFVDVSTFKLEKVVETIKLINNNDIYYWSQANLSQNIDVNPGAKVNVIYPATETHIKKYSDQVFHYITETPEVYNGKVKAYIETQKGDRIKWVHNILYHGKESETFVHHDKDPQNGFVLLPDMKWDHVTMNALYLVVIVNRTDIASVRDLNGSHIKFLENLQETVKSITSSKFPVPRDQLRVFIHYQPSYYHFHIHVVSTSHAGLGNGINVGKAILLDDVIENIKIAPDYYQKRTLYYTLGENHDLWKVLNE</sequence>
<evidence type="ECO:0000256" key="14">
    <source>
        <dbReference type="PIRSR" id="PIRSR028973-2"/>
    </source>
</evidence>
<keyword evidence="7" id="KW-0597">Phosphoprotein</keyword>
<comment type="similarity">
    <text evidence="3">Belongs to the HIT family.</text>
</comment>
<dbReference type="Gene3D" id="3.30.200.40">
    <property type="entry name" value="Scavenger mRNA decapping enzyme, N-terminal domain"/>
    <property type="match status" value="1"/>
</dbReference>
<organism evidence="15 16">
    <name type="scientific">Sungouiella intermedia</name>
    <dbReference type="NCBI Taxonomy" id="45354"/>
    <lineage>
        <taxon>Eukaryota</taxon>
        <taxon>Fungi</taxon>
        <taxon>Dikarya</taxon>
        <taxon>Ascomycota</taxon>
        <taxon>Saccharomycotina</taxon>
        <taxon>Pichiomycetes</taxon>
        <taxon>Metschnikowiaceae</taxon>
        <taxon>Sungouiella</taxon>
    </lineage>
</organism>
<evidence type="ECO:0000256" key="9">
    <source>
        <dbReference type="ARBA" id="ARBA00023242"/>
    </source>
</evidence>
<evidence type="ECO:0000256" key="4">
    <source>
        <dbReference type="ARBA" id="ARBA00012520"/>
    </source>
</evidence>
<feature type="binding site" evidence="14">
    <location>
        <position position="148"/>
    </location>
    <ligand>
        <name>substrate</name>
    </ligand>
</feature>
<accession>A0A1L0BM53</accession>
<evidence type="ECO:0000256" key="8">
    <source>
        <dbReference type="ARBA" id="ARBA00022801"/>
    </source>
</evidence>
<keyword evidence="8" id="KW-0378">Hydrolase</keyword>
<dbReference type="PANTHER" id="PTHR12978:SF0">
    <property type="entry name" value="M7GPPPX DIPHOSPHATASE"/>
    <property type="match status" value="1"/>
</dbReference>
<feature type="binding site" evidence="14">
    <location>
        <position position="138"/>
    </location>
    <ligand>
        <name>substrate</name>
    </ligand>
</feature>
<dbReference type="Pfam" id="PF05652">
    <property type="entry name" value="DcpS"/>
    <property type="match status" value="1"/>
</dbReference>
<evidence type="ECO:0000256" key="5">
    <source>
        <dbReference type="ARBA" id="ARBA00015636"/>
    </source>
</evidence>
<feature type="binding site" evidence="14">
    <location>
        <position position="168"/>
    </location>
    <ligand>
        <name>substrate</name>
    </ligand>
</feature>
<keyword evidence="9" id="KW-0539">Nucleus</keyword>
<name>A0A1L0BM53_9ASCO</name>
<dbReference type="AlphaFoldDB" id="A0A1L0BM53"/>
<dbReference type="GO" id="GO:0005634">
    <property type="term" value="C:nucleus"/>
    <property type="evidence" value="ECO:0007669"/>
    <property type="project" value="UniProtKB-SubCell"/>
</dbReference>
<dbReference type="SUPFAM" id="SSF102860">
    <property type="entry name" value="mRNA decapping enzyme DcpS N-terminal domain"/>
    <property type="match status" value="1"/>
</dbReference>
<dbReference type="EMBL" id="LT635765">
    <property type="protein sequence ID" value="SGZ52323.1"/>
    <property type="molecule type" value="Genomic_DNA"/>
</dbReference>
<evidence type="ECO:0000256" key="3">
    <source>
        <dbReference type="ARBA" id="ARBA00010208"/>
    </source>
</evidence>
<dbReference type="GO" id="GO:0000932">
    <property type="term" value="C:P-body"/>
    <property type="evidence" value="ECO:0007669"/>
    <property type="project" value="TreeGrafter"/>
</dbReference>
<dbReference type="PROSITE" id="PS00892">
    <property type="entry name" value="HIT_1"/>
    <property type="match status" value="1"/>
</dbReference>
<reference evidence="15 16" key="1">
    <citation type="submission" date="2016-10" db="EMBL/GenBank/DDBJ databases">
        <authorList>
            <person name="de Groot N.N."/>
        </authorList>
    </citation>
    <scope>NUCLEOTIDE SEQUENCE [LARGE SCALE GENOMIC DNA]</scope>
    <source>
        <strain evidence="15 16">PYCC 4715</strain>
    </source>
</reference>
<dbReference type="PANTHER" id="PTHR12978">
    <property type="entry name" value="HISTIDINE TRIAD HIT PROTEIN MEMBER"/>
    <property type="match status" value="1"/>
</dbReference>
<dbReference type="Pfam" id="PF11969">
    <property type="entry name" value="DcpS_C"/>
    <property type="match status" value="1"/>
</dbReference>
<dbReference type="InterPro" id="IPR008594">
    <property type="entry name" value="DcpS/DCS2"/>
</dbReference>
<dbReference type="InterPro" id="IPR019808">
    <property type="entry name" value="Histidine_triad_CS"/>
</dbReference>
<dbReference type="InterPro" id="IPR011145">
    <property type="entry name" value="Scavenger_mRNA_decap_enz_N"/>
</dbReference>
<dbReference type="GO" id="GO:0000290">
    <property type="term" value="P:deadenylation-dependent decapping of nuclear-transcribed mRNA"/>
    <property type="evidence" value="ECO:0007669"/>
    <property type="project" value="InterPro"/>
</dbReference>
<evidence type="ECO:0000313" key="16">
    <source>
        <dbReference type="Proteomes" id="UP000182259"/>
    </source>
</evidence>
<feature type="binding site" evidence="14">
    <location>
        <position position="170"/>
    </location>
    <ligand>
        <name>substrate</name>
    </ligand>
</feature>
<evidence type="ECO:0000256" key="6">
    <source>
        <dbReference type="ARBA" id="ARBA00022490"/>
    </source>
</evidence>
<feature type="binding site" evidence="14">
    <location>
        <begin position="231"/>
        <end position="242"/>
    </location>
    <ligand>
        <name>substrate</name>
    </ligand>
</feature>
<dbReference type="PIRSF" id="PIRSF028973">
    <property type="entry name" value="Scavenger_mRNA_decap_enz"/>
    <property type="match status" value="1"/>
</dbReference>